<proteinExistence type="predicted"/>
<dbReference type="InterPro" id="IPR036691">
    <property type="entry name" value="Endo/exonu/phosph_ase_sf"/>
</dbReference>
<keyword evidence="1" id="KW-0255">Endonuclease</keyword>
<evidence type="ECO:0000313" key="2">
    <source>
        <dbReference type="Proteomes" id="UP000237000"/>
    </source>
</evidence>
<sequence length="124" mass="14901">MGIAIDNLDRSGVIALLWLNNWSVEIKSYSYLYIDVYVELDHSMVWRFTGIYGCPHHFQRHHTWELLRWLNTHLNIPWLIRGDFNEILEWNEKVGGRYRSWTEIQKFCDTLEECGPEDLGFRDP</sequence>
<keyword evidence="1" id="KW-0378">Hydrolase</keyword>
<dbReference type="AlphaFoldDB" id="A0A2P5DQ82"/>
<keyword evidence="1" id="KW-0269">Exonuclease</keyword>
<organism evidence="1 2">
    <name type="scientific">Trema orientale</name>
    <name type="common">Charcoal tree</name>
    <name type="synonym">Celtis orientalis</name>
    <dbReference type="NCBI Taxonomy" id="63057"/>
    <lineage>
        <taxon>Eukaryota</taxon>
        <taxon>Viridiplantae</taxon>
        <taxon>Streptophyta</taxon>
        <taxon>Embryophyta</taxon>
        <taxon>Tracheophyta</taxon>
        <taxon>Spermatophyta</taxon>
        <taxon>Magnoliopsida</taxon>
        <taxon>eudicotyledons</taxon>
        <taxon>Gunneridae</taxon>
        <taxon>Pentapetalae</taxon>
        <taxon>rosids</taxon>
        <taxon>fabids</taxon>
        <taxon>Rosales</taxon>
        <taxon>Cannabaceae</taxon>
        <taxon>Trema</taxon>
    </lineage>
</organism>
<dbReference type="SUPFAM" id="SSF56219">
    <property type="entry name" value="DNase I-like"/>
    <property type="match status" value="1"/>
</dbReference>
<dbReference type="EMBL" id="JXTC01000256">
    <property type="protein sequence ID" value="PON75419.1"/>
    <property type="molecule type" value="Genomic_DNA"/>
</dbReference>
<dbReference type="OrthoDB" id="1113909at2759"/>
<evidence type="ECO:0000313" key="1">
    <source>
        <dbReference type="EMBL" id="PON75419.1"/>
    </source>
</evidence>
<keyword evidence="1" id="KW-0540">Nuclease</keyword>
<comment type="caution">
    <text evidence="1">The sequence shown here is derived from an EMBL/GenBank/DDBJ whole genome shotgun (WGS) entry which is preliminary data.</text>
</comment>
<accession>A0A2P5DQ82</accession>
<dbReference type="InParanoid" id="A0A2P5DQ82"/>
<dbReference type="Proteomes" id="UP000237000">
    <property type="component" value="Unassembled WGS sequence"/>
</dbReference>
<reference evidence="2" key="1">
    <citation type="submission" date="2016-06" db="EMBL/GenBank/DDBJ databases">
        <title>Parallel loss of symbiosis genes in relatives of nitrogen-fixing non-legume Parasponia.</title>
        <authorList>
            <person name="Van Velzen R."/>
            <person name="Holmer R."/>
            <person name="Bu F."/>
            <person name="Rutten L."/>
            <person name="Van Zeijl A."/>
            <person name="Liu W."/>
            <person name="Santuari L."/>
            <person name="Cao Q."/>
            <person name="Sharma T."/>
            <person name="Shen D."/>
            <person name="Roswanjaya Y."/>
            <person name="Wardhani T."/>
            <person name="Kalhor M.S."/>
            <person name="Jansen J."/>
            <person name="Van den Hoogen J."/>
            <person name="Gungor B."/>
            <person name="Hartog M."/>
            <person name="Hontelez J."/>
            <person name="Verver J."/>
            <person name="Yang W.-C."/>
            <person name="Schijlen E."/>
            <person name="Repin R."/>
            <person name="Schilthuizen M."/>
            <person name="Schranz E."/>
            <person name="Heidstra R."/>
            <person name="Miyata K."/>
            <person name="Fedorova E."/>
            <person name="Kohlen W."/>
            <person name="Bisseling T."/>
            <person name="Smit S."/>
            <person name="Geurts R."/>
        </authorList>
    </citation>
    <scope>NUCLEOTIDE SEQUENCE [LARGE SCALE GENOMIC DNA]</scope>
    <source>
        <strain evidence="2">cv. RG33-2</strain>
    </source>
</reference>
<dbReference type="PANTHER" id="PTHR35218:SF9">
    <property type="entry name" value="ENDONUCLEASE_EXONUCLEASE_PHOSPHATASE DOMAIN-CONTAINING PROTEIN"/>
    <property type="match status" value="1"/>
</dbReference>
<dbReference type="GO" id="GO:0004519">
    <property type="term" value="F:endonuclease activity"/>
    <property type="evidence" value="ECO:0007669"/>
    <property type="project" value="UniProtKB-KW"/>
</dbReference>
<dbReference type="Gene3D" id="3.60.10.10">
    <property type="entry name" value="Endonuclease/exonuclease/phosphatase"/>
    <property type="match status" value="1"/>
</dbReference>
<gene>
    <name evidence="1" type="ORF">TorRG33x02_245130</name>
</gene>
<name>A0A2P5DQ82_TREOI</name>
<dbReference type="PANTHER" id="PTHR35218">
    <property type="entry name" value="RNASE H DOMAIN-CONTAINING PROTEIN"/>
    <property type="match status" value="1"/>
</dbReference>
<dbReference type="GO" id="GO:0004527">
    <property type="term" value="F:exonuclease activity"/>
    <property type="evidence" value="ECO:0007669"/>
    <property type="project" value="UniProtKB-KW"/>
</dbReference>
<protein>
    <submittedName>
        <fullName evidence="1">Endonuclease/exonuclease/phosphatase</fullName>
    </submittedName>
</protein>
<keyword evidence="2" id="KW-1185">Reference proteome</keyword>